<sequence length="86" mass="10016">MKKRRRAPRDAGGGDTGFLPTSQKCPHSNHLNPIPRLRQLDWACKLTDEVGVQLQRCLRDLSTGPRRIFYRLYVGVRFVFESYIRV</sequence>
<gene>
    <name evidence="2" type="ORF">SAMN05421799_11348</name>
</gene>
<accession>A0A1N7PGI1</accession>
<dbReference type="EMBL" id="FTOO01000013">
    <property type="protein sequence ID" value="SIT09701.1"/>
    <property type="molecule type" value="Genomic_DNA"/>
</dbReference>
<organism evidence="2 3">
    <name type="scientific">Alicyclobacillus vulcanalis</name>
    <dbReference type="NCBI Taxonomy" id="252246"/>
    <lineage>
        <taxon>Bacteria</taxon>
        <taxon>Bacillati</taxon>
        <taxon>Bacillota</taxon>
        <taxon>Bacilli</taxon>
        <taxon>Bacillales</taxon>
        <taxon>Alicyclobacillaceae</taxon>
        <taxon>Alicyclobacillus</taxon>
    </lineage>
</organism>
<keyword evidence="3" id="KW-1185">Reference proteome</keyword>
<dbReference type="AlphaFoldDB" id="A0A1N7PGI1"/>
<protein>
    <submittedName>
        <fullName evidence="2">Uncharacterized protein</fullName>
    </submittedName>
</protein>
<feature type="region of interest" description="Disordered" evidence="1">
    <location>
        <begin position="1"/>
        <end position="30"/>
    </location>
</feature>
<feature type="compositionally biased region" description="Polar residues" evidence="1">
    <location>
        <begin position="19"/>
        <end position="30"/>
    </location>
</feature>
<dbReference type="Proteomes" id="UP000186156">
    <property type="component" value="Unassembled WGS sequence"/>
</dbReference>
<name>A0A1N7PGI1_9BACL</name>
<proteinExistence type="predicted"/>
<evidence type="ECO:0000256" key="1">
    <source>
        <dbReference type="SAM" id="MobiDB-lite"/>
    </source>
</evidence>
<evidence type="ECO:0000313" key="2">
    <source>
        <dbReference type="EMBL" id="SIT09701.1"/>
    </source>
</evidence>
<reference evidence="3" key="1">
    <citation type="submission" date="2017-01" db="EMBL/GenBank/DDBJ databases">
        <authorList>
            <person name="Varghese N."/>
            <person name="Submissions S."/>
        </authorList>
    </citation>
    <scope>NUCLEOTIDE SEQUENCE [LARGE SCALE GENOMIC DNA]</scope>
    <source>
        <strain evidence="3">DSM 16176</strain>
    </source>
</reference>
<evidence type="ECO:0000313" key="3">
    <source>
        <dbReference type="Proteomes" id="UP000186156"/>
    </source>
</evidence>
<dbReference type="STRING" id="252246.SAMN05421799_11348"/>